<evidence type="ECO:0000313" key="3">
    <source>
        <dbReference type="Proteomes" id="UP000054279"/>
    </source>
</evidence>
<dbReference type="AlphaFoldDB" id="A0A0C9VW65"/>
<feature type="transmembrane region" description="Helical" evidence="1">
    <location>
        <begin position="58"/>
        <end position="75"/>
    </location>
</feature>
<dbReference type="EMBL" id="KN837099">
    <property type="protein sequence ID" value="KIJ48002.1"/>
    <property type="molecule type" value="Genomic_DNA"/>
</dbReference>
<keyword evidence="1" id="KW-0472">Membrane</keyword>
<gene>
    <name evidence="2" type="ORF">M422DRAFT_248150</name>
</gene>
<evidence type="ECO:0000256" key="1">
    <source>
        <dbReference type="SAM" id="Phobius"/>
    </source>
</evidence>
<feature type="transmembrane region" description="Helical" evidence="1">
    <location>
        <begin position="136"/>
        <end position="156"/>
    </location>
</feature>
<keyword evidence="1" id="KW-1133">Transmembrane helix</keyword>
<keyword evidence="1" id="KW-0812">Transmembrane</keyword>
<evidence type="ECO:0000313" key="2">
    <source>
        <dbReference type="EMBL" id="KIJ48002.1"/>
    </source>
</evidence>
<name>A0A0C9VW65_SPHS4</name>
<dbReference type="Proteomes" id="UP000054279">
    <property type="component" value="Unassembled WGS sequence"/>
</dbReference>
<organism evidence="2 3">
    <name type="scientific">Sphaerobolus stellatus (strain SS14)</name>
    <dbReference type="NCBI Taxonomy" id="990650"/>
    <lineage>
        <taxon>Eukaryota</taxon>
        <taxon>Fungi</taxon>
        <taxon>Dikarya</taxon>
        <taxon>Basidiomycota</taxon>
        <taxon>Agaricomycotina</taxon>
        <taxon>Agaricomycetes</taxon>
        <taxon>Phallomycetidae</taxon>
        <taxon>Geastrales</taxon>
        <taxon>Sphaerobolaceae</taxon>
        <taxon>Sphaerobolus</taxon>
    </lineage>
</organism>
<accession>A0A0C9VW65</accession>
<dbReference type="OrthoDB" id="3067084at2759"/>
<keyword evidence="3" id="KW-1185">Reference proteome</keyword>
<dbReference type="HOGENOM" id="CLU_1409619_0_0_1"/>
<reference evidence="2 3" key="1">
    <citation type="submission" date="2014-06" db="EMBL/GenBank/DDBJ databases">
        <title>Evolutionary Origins and Diversification of the Mycorrhizal Mutualists.</title>
        <authorList>
            <consortium name="DOE Joint Genome Institute"/>
            <consortium name="Mycorrhizal Genomics Consortium"/>
            <person name="Kohler A."/>
            <person name="Kuo A."/>
            <person name="Nagy L.G."/>
            <person name="Floudas D."/>
            <person name="Copeland A."/>
            <person name="Barry K.W."/>
            <person name="Cichocki N."/>
            <person name="Veneault-Fourrey C."/>
            <person name="LaButti K."/>
            <person name="Lindquist E.A."/>
            <person name="Lipzen A."/>
            <person name="Lundell T."/>
            <person name="Morin E."/>
            <person name="Murat C."/>
            <person name="Riley R."/>
            <person name="Ohm R."/>
            <person name="Sun H."/>
            <person name="Tunlid A."/>
            <person name="Henrissat B."/>
            <person name="Grigoriev I.V."/>
            <person name="Hibbett D.S."/>
            <person name="Martin F."/>
        </authorList>
    </citation>
    <scope>NUCLEOTIDE SEQUENCE [LARGE SCALE GENOMIC DNA]</scope>
    <source>
        <strain evidence="2 3">SS14</strain>
    </source>
</reference>
<sequence length="193" mass="22142">MEQLYRRVVVTPRTDPNFKGRSSIGMETDIGIYSHFATPSPNHKERASQRSDEQLFNTWNRLSILFLILGIYIVLSPEDWEVVPTRGIPEDPSHSAYWVSKVLDTISSPLWLTGNIFQLILNFRSRCFAGMYKTQAYLAIPEYAFLWASFMPAIIGKSSNMIRQLRSALFHRISRGFDYNLASCGFTCCNLKT</sequence>
<protein>
    <submittedName>
        <fullName evidence="2">Uncharacterized protein</fullName>
    </submittedName>
</protein>
<proteinExistence type="predicted"/>